<accession>A0A8X6QKS8</accession>
<name>A0A8X6QKS8_NEPPI</name>
<comment type="caution">
    <text evidence="2">The sequence shown here is derived from an EMBL/GenBank/DDBJ whole genome shotgun (WGS) entry which is preliminary data.</text>
</comment>
<dbReference type="AlphaFoldDB" id="A0A8X6QKS8"/>
<organism evidence="2 3">
    <name type="scientific">Nephila pilipes</name>
    <name type="common">Giant wood spider</name>
    <name type="synonym">Nephila maculata</name>
    <dbReference type="NCBI Taxonomy" id="299642"/>
    <lineage>
        <taxon>Eukaryota</taxon>
        <taxon>Metazoa</taxon>
        <taxon>Ecdysozoa</taxon>
        <taxon>Arthropoda</taxon>
        <taxon>Chelicerata</taxon>
        <taxon>Arachnida</taxon>
        <taxon>Araneae</taxon>
        <taxon>Araneomorphae</taxon>
        <taxon>Entelegynae</taxon>
        <taxon>Araneoidea</taxon>
        <taxon>Nephilidae</taxon>
        <taxon>Nephila</taxon>
    </lineage>
</organism>
<gene>
    <name evidence="2" type="ORF">NPIL_639171</name>
</gene>
<dbReference type="EMBL" id="BMAW01127135">
    <property type="protein sequence ID" value="GFU19878.1"/>
    <property type="molecule type" value="Genomic_DNA"/>
</dbReference>
<proteinExistence type="predicted"/>
<reference evidence="2" key="1">
    <citation type="submission" date="2020-08" db="EMBL/GenBank/DDBJ databases">
        <title>Multicomponent nature underlies the extraordinary mechanical properties of spider dragline silk.</title>
        <authorList>
            <person name="Kono N."/>
            <person name="Nakamura H."/>
            <person name="Mori M."/>
            <person name="Yoshida Y."/>
            <person name="Ohtoshi R."/>
            <person name="Malay A.D."/>
            <person name="Moran D.A.P."/>
            <person name="Tomita M."/>
            <person name="Numata K."/>
            <person name="Arakawa K."/>
        </authorList>
    </citation>
    <scope>NUCLEOTIDE SEQUENCE</scope>
</reference>
<dbReference type="Proteomes" id="UP000887013">
    <property type="component" value="Unassembled WGS sequence"/>
</dbReference>
<sequence length="95" mass="10453">MHFCLWHLLNSQGCSPDGGIMIIREKAPPLLMRGAESGWDHSSRGCSSPGEAESSPPKRRERDAAVFAPVGKKFCLEVGHSSESKITLRDDRNEC</sequence>
<evidence type="ECO:0000313" key="3">
    <source>
        <dbReference type="Proteomes" id="UP000887013"/>
    </source>
</evidence>
<keyword evidence="3" id="KW-1185">Reference proteome</keyword>
<protein>
    <submittedName>
        <fullName evidence="2">Uncharacterized protein</fullName>
    </submittedName>
</protein>
<evidence type="ECO:0000256" key="1">
    <source>
        <dbReference type="SAM" id="MobiDB-lite"/>
    </source>
</evidence>
<evidence type="ECO:0000313" key="2">
    <source>
        <dbReference type="EMBL" id="GFU19878.1"/>
    </source>
</evidence>
<feature type="region of interest" description="Disordered" evidence="1">
    <location>
        <begin position="33"/>
        <end position="63"/>
    </location>
</feature>